<dbReference type="SUPFAM" id="SSF53850">
    <property type="entry name" value="Periplasmic binding protein-like II"/>
    <property type="match status" value="1"/>
</dbReference>
<evidence type="ECO:0000256" key="4">
    <source>
        <dbReference type="ARBA" id="ARBA00023163"/>
    </source>
</evidence>
<evidence type="ECO:0000259" key="5">
    <source>
        <dbReference type="PROSITE" id="PS50931"/>
    </source>
</evidence>
<dbReference type="Gene3D" id="1.10.10.10">
    <property type="entry name" value="Winged helix-like DNA-binding domain superfamily/Winged helix DNA-binding domain"/>
    <property type="match status" value="1"/>
</dbReference>
<dbReference type="GO" id="GO:0003700">
    <property type="term" value="F:DNA-binding transcription factor activity"/>
    <property type="evidence" value="ECO:0007669"/>
    <property type="project" value="InterPro"/>
</dbReference>
<accession>A0A9X2FTB8</accession>
<keyword evidence="4" id="KW-0804">Transcription</keyword>
<dbReference type="RefSeq" id="WP_253334911.1">
    <property type="nucleotide sequence ID" value="NZ_JAMYXC010000289.1"/>
</dbReference>
<dbReference type="PROSITE" id="PS50931">
    <property type="entry name" value="HTH_LYSR"/>
    <property type="match status" value="1"/>
</dbReference>
<dbReference type="InterPro" id="IPR036390">
    <property type="entry name" value="WH_DNA-bd_sf"/>
</dbReference>
<protein>
    <submittedName>
        <fullName evidence="6">LysR family transcriptional regulator</fullName>
    </submittedName>
</protein>
<reference evidence="6" key="1">
    <citation type="submission" date="2022-06" db="EMBL/GenBank/DDBJ databases">
        <title>Limimaricola sediminis sp. nov., isolated from an intertidal sediment.</title>
        <authorList>
            <person name="Shao X."/>
        </authorList>
    </citation>
    <scope>NUCLEOTIDE SEQUENCE</scope>
    <source>
        <strain evidence="6">ASW11-118</strain>
    </source>
</reference>
<dbReference type="InterPro" id="IPR005119">
    <property type="entry name" value="LysR_subst-bd"/>
</dbReference>
<dbReference type="InterPro" id="IPR000847">
    <property type="entry name" value="LysR_HTH_N"/>
</dbReference>
<gene>
    <name evidence="6" type="ORF">NHG85_17710</name>
</gene>
<comment type="caution">
    <text evidence="6">The sequence shown here is derived from an EMBL/GenBank/DDBJ whole genome shotgun (WGS) entry which is preliminary data.</text>
</comment>
<sequence length="305" mass="33561">MTMKIRELEAFSAFMQHGTMQTAAQALGLSQSAISRLLASLESGIGFQLFFRKKNALSATREAELFYRNVERLLSNLREVEATAQAISKQQLGDLTIAAAPIFCDTFLLDAVAEFRTSHPEINVKLHDVGMVDLLSMVRHYRCDIGFGITLGLDQPDADVTRLAHCEARCIMPMGHDLDAGPVVPLKDLADATFVELLSGSPLRTRVDALFEEGGTPRRVAAEMRHLRGVVALVERGVGVAVVDPLSEMTMDRNKAVSRRISPSISWALALYQPRDQPMAEVARAFCEVVDRQIQKLKEAGTVLP</sequence>
<feature type="domain" description="HTH lysR-type" evidence="5">
    <location>
        <begin position="3"/>
        <end position="60"/>
    </location>
</feature>
<dbReference type="PRINTS" id="PR00039">
    <property type="entry name" value="HTHLYSR"/>
</dbReference>
<comment type="similarity">
    <text evidence="1">Belongs to the LysR transcriptional regulatory family.</text>
</comment>
<dbReference type="EMBL" id="JAMYXC010000289">
    <property type="protein sequence ID" value="MCP1170345.1"/>
    <property type="molecule type" value="Genomic_DNA"/>
</dbReference>
<dbReference type="InterPro" id="IPR036388">
    <property type="entry name" value="WH-like_DNA-bd_sf"/>
</dbReference>
<dbReference type="AlphaFoldDB" id="A0A9X2FTB8"/>
<proteinExistence type="inferred from homology"/>
<keyword evidence="3" id="KW-0238">DNA-binding</keyword>
<dbReference type="Proteomes" id="UP001139477">
    <property type="component" value="Unassembled WGS sequence"/>
</dbReference>
<dbReference type="SUPFAM" id="SSF46785">
    <property type="entry name" value="Winged helix' DNA-binding domain"/>
    <property type="match status" value="1"/>
</dbReference>
<keyword evidence="2" id="KW-0805">Transcription regulation</keyword>
<evidence type="ECO:0000256" key="3">
    <source>
        <dbReference type="ARBA" id="ARBA00023125"/>
    </source>
</evidence>
<evidence type="ECO:0000313" key="6">
    <source>
        <dbReference type="EMBL" id="MCP1170345.1"/>
    </source>
</evidence>
<dbReference type="PANTHER" id="PTHR30427:SF1">
    <property type="entry name" value="TRANSCRIPTIONAL ACTIVATOR PROTEIN LYSR"/>
    <property type="match status" value="1"/>
</dbReference>
<name>A0A9X2FTB8_9RHOB</name>
<evidence type="ECO:0000256" key="1">
    <source>
        <dbReference type="ARBA" id="ARBA00009437"/>
    </source>
</evidence>
<dbReference type="PANTHER" id="PTHR30427">
    <property type="entry name" value="TRANSCRIPTIONAL ACTIVATOR PROTEIN LYSR"/>
    <property type="match status" value="1"/>
</dbReference>
<evidence type="ECO:0000313" key="7">
    <source>
        <dbReference type="Proteomes" id="UP001139477"/>
    </source>
</evidence>
<dbReference type="GO" id="GO:0043565">
    <property type="term" value="F:sequence-specific DNA binding"/>
    <property type="evidence" value="ECO:0007669"/>
    <property type="project" value="TreeGrafter"/>
</dbReference>
<evidence type="ECO:0000256" key="2">
    <source>
        <dbReference type="ARBA" id="ARBA00023015"/>
    </source>
</evidence>
<organism evidence="6 7">
    <name type="scientific">Limimaricola litoreus</name>
    <dbReference type="NCBI Taxonomy" id="2955316"/>
    <lineage>
        <taxon>Bacteria</taxon>
        <taxon>Pseudomonadati</taxon>
        <taxon>Pseudomonadota</taxon>
        <taxon>Alphaproteobacteria</taxon>
        <taxon>Rhodobacterales</taxon>
        <taxon>Paracoccaceae</taxon>
        <taxon>Limimaricola</taxon>
    </lineage>
</organism>
<dbReference type="Gene3D" id="3.40.190.290">
    <property type="match status" value="1"/>
</dbReference>
<keyword evidence="7" id="KW-1185">Reference proteome</keyword>
<dbReference type="GO" id="GO:0010628">
    <property type="term" value="P:positive regulation of gene expression"/>
    <property type="evidence" value="ECO:0007669"/>
    <property type="project" value="TreeGrafter"/>
</dbReference>
<dbReference type="Pfam" id="PF00126">
    <property type="entry name" value="HTH_1"/>
    <property type="match status" value="1"/>
</dbReference>
<dbReference type="Pfam" id="PF03466">
    <property type="entry name" value="LysR_substrate"/>
    <property type="match status" value="1"/>
</dbReference>